<feature type="domain" description="PPM-type phosphatase" evidence="1">
    <location>
        <begin position="30"/>
        <end position="218"/>
    </location>
</feature>
<protein>
    <submittedName>
        <fullName evidence="2">SpoIIE family protein phosphatase</fullName>
    </submittedName>
</protein>
<evidence type="ECO:0000259" key="1">
    <source>
        <dbReference type="Pfam" id="PF07228"/>
    </source>
</evidence>
<sequence>MKYFIDIFHNSINKYGEQLCGDKVEIIRTEDSVIAVLSDGLGSGVKANILATLTAKIAATMLKEGASIKDTVDTIVNTLPECQVRKLAYSTFTMIKIDKSGEVYIAEYDNPPIFIYRNGIDLALNKRKIDINGKTILESNFKLMVGDNISVISDGAVHAGVGALLNLGWQWDNINDYLRDLAKVEKTSRNISGNFIGVCNNLYEDHPGDDTTIMNIRVREIENIDLFTGPPEDRDMDKWIINKLSKGNSKKVICGGTTANIASRELNREIYVDIETMAKDVPPMAYMDGIDLVTEGVLTLKQTLELLKNYSREDFTTKANYLNENNGASKLANYLINECTHVHFWVGKAVNPAHQNPNFPTSLNIKLKIVGELANELENIGKQVTITYI</sequence>
<dbReference type="EMBL" id="CP058561">
    <property type="protein sequence ID" value="QUH27679.1"/>
    <property type="molecule type" value="Genomic_DNA"/>
</dbReference>
<dbReference type="InterPro" id="IPR036457">
    <property type="entry name" value="PPM-type-like_dom_sf"/>
</dbReference>
<gene>
    <name evidence="2" type="ORF">HYG85_01610</name>
</gene>
<dbReference type="AlphaFoldDB" id="A0A8J8M789"/>
<reference evidence="2 3" key="1">
    <citation type="submission" date="2020-07" db="EMBL/GenBank/DDBJ databases">
        <title>Vallitalea guaymasensis genome.</title>
        <authorList>
            <person name="Postec A."/>
        </authorList>
    </citation>
    <scope>NUCLEOTIDE SEQUENCE [LARGE SCALE GENOMIC DNA]</scope>
    <source>
        <strain evidence="2 3">Ra1766G1</strain>
    </source>
</reference>
<dbReference type="RefSeq" id="WP_113671113.1">
    <property type="nucleotide sequence ID" value="NZ_CAJXUH010000011.1"/>
</dbReference>
<keyword evidence="3" id="KW-1185">Reference proteome</keyword>
<accession>A0A8J8M789</accession>
<dbReference type="OrthoDB" id="1090916at2"/>
<evidence type="ECO:0000313" key="2">
    <source>
        <dbReference type="EMBL" id="QUH27679.1"/>
    </source>
</evidence>
<dbReference type="KEGG" id="vgu:HYG85_01610"/>
<organism evidence="2 3">
    <name type="scientific">Vallitalea guaymasensis</name>
    <dbReference type="NCBI Taxonomy" id="1185412"/>
    <lineage>
        <taxon>Bacteria</taxon>
        <taxon>Bacillati</taxon>
        <taxon>Bacillota</taxon>
        <taxon>Clostridia</taxon>
        <taxon>Lachnospirales</taxon>
        <taxon>Vallitaleaceae</taxon>
        <taxon>Vallitalea</taxon>
    </lineage>
</organism>
<proteinExistence type="predicted"/>
<evidence type="ECO:0000313" key="3">
    <source>
        <dbReference type="Proteomes" id="UP000677305"/>
    </source>
</evidence>
<dbReference type="Gene3D" id="3.60.40.10">
    <property type="entry name" value="PPM-type phosphatase domain"/>
    <property type="match status" value="1"/>
</dbReference>
<dbReference type="InterPro" id="IPR001932">
    <property type="entry name" value="PPM-type_phosphatase-like_dom"/>
</dbReference>
<dbReference type="Pfam" id="PF07228">
    <property type="entry name" value="SpoIIE"/>
    <property type="match status" value="1"/>
</dbReference>
<name>A0A8J8M789_9FIRM</name>
<dbReference type="Proteomes" id="UP000677305">
    <property type="component" value="Chromosome"/>
</dbReference>